<organism evidence="1 2">
    <name type="scientific">Cellulomonas wangleii</name>
    <dbReference type="NCBI Taxonomy" id="2816956"/>
    <lineage>
        <taxon>Bacteria</taxon>
        <taxon>Bacillati</taxon>
        <taxon>Actinomycetota</taxon>
        <taxon>Actinomycetes</taxon>
        <taxon>Micrococcales</taxon>
        <taxon>Cellulomonadaceae</taxon>
        <taxon>Cellulomonas</taxon>
    </lineage>
</organism>
<proteinExistence type="predicted"/>
<evidence type="ECO:0000313" key="2">
    <source>
        <dbReference type="Proteomes" id="UP000677804"/>
    </source>
</evidence>
<keyword evidence="2" id="KW-1185">Reference proteome</keyword>
<sequence length="129" mass="14351">MLDETWVEHRRSGDREVLGWVRPQGDGYVAVDRLGRDVTGPVDWLEAEAALEERGLHWLGDLWQLTRADGSVRRVRLVEVGAHRVVVKDDDMNAVGEGVVTTYELPFPAPSSLAPFVGDRHTLDPGDLP</sequence>
<accession>A0ABX8D6R3</accession>
<dbReference type="EMBL" id="CP074405">
    <property type="protein sequence ID" value="QVI63141.1"/>
    <property type="molecule type" value="Genomic_DNA"/>
</dbReference>
<protein>
    <submittedName>
        <fullName evidence="1">Uncharacterized protein</fullName>
    </submittedName>
</protein>
<dbReference type="RefSeq" id="WP_207342352.1">
    <property type="nucleotide sequence ID" value="NZ_CP074405.1"/>
</dbReference>
<dbReference type="Proteomes" id="UP000677804">
    <property type="component" value="Chromosome"/>
</dbReference>
<gene>
    <name evidence="1" type="ORF">KG103_04320</name>
</gene>
<reference evidence="1 2" key="1">
    <citation type="submission" date="2021-05" db="EMBL/GenBank/DDBJ databases">
        <title>Novel species in genus Cellulomonas.</title>
        <authorList>
            <person name="Zhang G."/>
        </authorList>
    </citation>
    <scope>NUCLEOTIDE SEQUENCE [LARGE SCALE GENOMIC DNA]</scope>
    <source>
        <strain evidence="2">zg-ZUI222</strain>
    </source>
</reference>
<name>A0ABX8D6R3_9CELL</name>
<evidence type="ECO:0000313" key="1">
    <source>
        <dbReference type="EMBL" id="QVI63141.1"/>
    </source>
</evidence>